<proteinExistence type="inferred from homology"/>
<comment type="caution">
    <text evidence="6">The sequence shown here is derived from an EMBL/GenBank/DDBJ whole genome shotgun (WGS) entry which is preliminary data.</text>
</comment>
<dbReference type="CDD" id="cd05466">
    <property type="entry name" value="PBP2_LTTR_substrate"/>
    <property type="match status" value="1"/>
</dbReference>
<dbReference type="RefSeq" id="WP_257447805.1">
    <property type="nucleotide sequence ID" value="NZ_JANIPJ010000011.1"/>
</dbReference>
<dbReference type="InterPro" id="IPR000847">
    <property type="entry name" value="LysR_HTH_N"/>
</dbReference>
<dbReference type="PANTHER" id="PTHR30419">
    <property type="entry name" value="HTH-TYPE TRANSCRIPTIONAL REGULATOR YBHD"/>
    <property type="match status" value="1"/>
</dbReference>
<gene>
    <name evidence="6" type="ORF">NQZ67_16115</name>
</gene>
<evidence type="ECO:0000256" key="1">
    <source>
        <dbReference type="ARBA" id="ARBA00009437"/>
    </source>
</evidence>
<dbReference type="GO" id="GO:0005829">
    <property type="term" value="C:cytosol"/>
    <property type="evidence" value="ECO:0007669"/>
    <property type="project" value="TreeGrafter"/>
</dbReference>
<dbReference type="PRINTS" id="PR00039">
    <property type="entry name" value="HTHLYSR"/>
</dbReference>
<dbReference type="SUPFAM" id="SSF46785">
    <property type="entry name" value="Winged helix' DNA-binding domain"/>
    <property type="match status" value="1"/>
</dbReference>
<organism evidence="6 7">
    <name type="scientific">Paenibacillus soyae</name>
    <dbReference type="NCBI Taxonomy" id="2969249"/>
    <lineage>
        <taxon>Bacteria</taxon>
        <taxon>Bacillati</taxon>
        <taxon>Bacillota</taxon>
        <taxon>Bacilli</taxon>
        <taxon>Bacillales</taxon>
        <taxon>Paenibacillaceae</taxon>
        <taxon>Paenibacillus</taxon>
    </lineage>
</organism>
<keyword evidence="4" id="KW-0804">Transcription</keyword>
<evidence type="ECO:0000256" key="3">
    <source>
        <dbReference type="ARBA" id="ARBA00023125"/>
    </source>
</evidence>
<evidence type="ECO:0000256" key="2">
    <source>
        <dbReference type="ARBA" id="ARBA00023015"/>
    </source>
</evidence>
<dbReference type="InterPro" id="IPR036390">
    <property type="entry name" value="WH_DNA-bd_sf"/>
</dbReference>
<evidence type="ECO:0000313" key="7">
    <source>
        <dbReference type="Proteomes" id="UP001141950"/>
    </source>
</evidence>
<dbReference type="GO" id="GO:0003677">
    <property type="term" value="F:DNA binding"/>
    <property type="evidence" value="ECO:0007669"/>
    <property type="project" value="UniProtKB-KW"/>
</dbReference>
<dbReference type="PROSITE" id="PS50931">
    <property type="entry name" value="HTH_LYSR"/>
    <property type="match status" value="1"/>
</dbReference>
<dbReference type="PANTHER" id="PTHR30419:SF25">
    <property type="entry name" value="HTH-TYPE TRANSCRIPTIONAL REGULATOR YTLI"/>
    <property type="match status" value="1"/>
</dbReference>
<dbReference type="Pfam" id="PF03466">
    <property type="entry name" value="LysR_substrate"/>
    <property type="match status" value="1"/>
</dbReference>
<dbReference type="Pfam" id="PF00126">
    <property type="entry name" value="HTH_1"/>
    <property type="match status" value="1"/>
</dbReference>
<name>A0A9X2MT66_9BACL</name>
<evidence type="ECO:0000259" key="5">
    <source>
        <dbReference type="PROSITE" id="PS50931"/>
    </source>
</evidence>
<evidence type="ECO:0000256" key="4">
    <source>
        <dbReference type="ARBA" id="ARBA00023163"/>
    </source>
</evidence>
<dbReference type="Proteomes" id="UP001141950">
    <property type="component" value="Unassembled WGS sequence"/>
</dbReference>
<reference evidence="6" key="1">
    <citation type="submission" date="2022-08" db="EMBL/GenBank/DDBJ databases">
        <title>The genomic sequence of strain Paenibacillus sp. SCIV0701.</title>
        <authorList>
            <person name="Zhao H."/>
        </authorList>
    </citation>
    <scope>NUCLEOTIDE SEQUENCE</scope>
    <source>
        <strain evidence="6">SCIV0701</strain>
    </source>
</reference>
<dbReference type="SUPFAM" id="SSF53850">
    <property type="entry name" value="Periplasmic binding protein-like II"/>
    <property type="match status" value="1"/>
</dbReference>
<dbReference type="EMBL" id="JANIPJ010000011">
    <property type="protein sequence ID" value="MCR2805413.1"/>
    <property type="molecule type" value="Genomic_DNA"/>
</dbReference>
<dbReference type="InterPro" id="IPR005119">
    <property type="entry name" value="LysR_subst-bd"/>
</dbReference>
<dbReference type="GO" id="GO:0003700">
    <property type="term" value="F:DNA-binding transcription factor activity"/>
    <property type="evidence" value="ECO:0007669"/>
    <property type="project" value="InterPro"/>
</dbReference>
<sequence length="291" mass="32938">MDLKELTAFQTILQEGTFSRAAEKLNYAQSTITNQIQRLEKEIGIQLFKRGWDVGLTSAGQLFAAEVDKLIRHWNDVSEMARALEQDEAGSLRVGAIEPLIQSILPDSVREFHQSKPRIDCQIHLGNTEMLSQAIRQNELDFAICGEPQDPTAFYFEPLYKESVVFIADQNHSLIKRDHVTFKDILDYSLIAGGRTCLYHLELAKHLSRYEAAPLLHTVNQISAIPHFVQKTTAVGAVLDSTPLPPETKRINMSWEGVLIPIGFLQLHGRDFPSPSFKRLFMQILKAQIEN</sequence>
<keyword evidence="7" id="KW-1185">Reference proteome</keyword>
<comment type="similarity">
    <text evidence="1">Belongs to the LysR transcriptional regulatory family.</text>
</comment>
<keyword evidence="3" id="KW-0238">DNA-binding</keyword>
<evidence type="ECO:0000313" key="6">
    <source>
        <dbReference type="EMBL" id="MCR2805413.1"/>
    </source>
</evidence>
<dbReference type="Gene3D" id="3.40.190.10">
    <property type="entry name" value="Periplasmic binding protein-like II"/>
    <property type="match status" value="2"/>
</dbReference>
<accession>A0A9X2MT66</accession>
<protein>
    <submittedName>
        <fullName evidence="6">LysR family transcriptional regulator</fullName>
    </submittedName>
</protein>
<dbReference type="FunFam" id="1.10.10.10:FF:000001">
    <property type="entry name" value="LysR family transcriptional regulator"/>
    <property type="match status" value="1"/>
</dbReference>
<feature type="domain" description="HTH lysR-type" evidence="5">
    <location>
        <begin position="1"/>
        <end position="57"/>
    </location>
</feature>
<dbReference type="AlphaFoldDB" id="A0A9X2MT66"/>
<dbReference type="InterPro" id="IPR036388">
    <property type="entry name" value="WH-like_DNA-bd_sf"/>
</dbReference>
<dbReference type="Gene3D" id="1.10.10.10">
    <property type="entry name" value="Winged helix-like DNA-binding domain superfamily/Winged helix DNA-binding domain"/>
    <property type="match status" value="1"/>
</dbReference>
<keyword evidence="2" id="KW-0805">Transcription regulation</keyword>
<dbReference type="InterPro" id="IPR050950">
    <property type="entry name" value="HTH-type_LysR_regulators"/>
</dbReference>